<feature type="domain" description="Ubiquitin-like protease family profile" evidence="5">
    <location>
        <begin position="18"/>
        <end position="180"/>
    </location>
</feature>
<dbReference type="InterPro" id="IPR003653">
    <property type="entry name" value="Peptidase_C48_C"/>
</dbReference>
<gene>
    <name evidence="6" type="ORF">ZIOFF_023174</name>
</gene>
<evidence type="ECO:0000256" key="2">
    <source>
        <dbReference type="ARBA" id="ARBA00022670"/>
    </source>
</evidence>
<evidence type="ECO:0000256" key="3">
    <source>
        <dbReference type="ARBA" id="ARBA00022801"/>
    </source>
</evidence>
<keyword evidence="7" id="KW-1185">Reference proteome</keyword>
<dbReference type="GO" id="GO:0019784">
    <property type="term" value="F:deNEDDylase activity"/>
    <property type="evidence" value="ECO:0007669"/>
    <property type="project" value="InterPro"/>
</dbReference>
<proteinExistence type="inferred from homology"/>
<accession>A0A8J5L9Q4</accession>
<evidence type="ECO:0000313" key="6">
    <source>
        <dbReference type="EMBL" id="KAG6519676.1"/>
    </source>
</evidence>
<dbReference type="Gene3D" id="3.40.395.10">
    <property type="entry name" value="Adenoviral Proteinase, Chain A"/>
    <property type="match status" value="1"/>
</dbReference>
<evidence type="ECO:0000313" key="7">
    <source>
        <dbReference type="Proteomes" id="UP000734854"/>
    </source>
</evidence>
<comment type="caution">
    <text evidence="6">The sequence shown here is derived from an EMBL/GenBank/DDBJ whole genome shotgun (WGS) entry which is preliminary data.</text>
</comment>
<name>A0A8J5L9Q4_ZINOF</name>
<keyword evidence="3" id="KW-0378">Hydrolase</keyword>
<evidence type="ECO:0000259" key="5">
    <source>
        <dbReference type="PROSITE" id="PS50600"/>
    </source>
</evidence>
<dbReference type="PANTHER" id="PTHR46468">
    <property type="entry name" value="SENTRIN-SPECIFIC PROTEASE 8"/>
    <property type="match status" value="1"/>
</dbReference>
<dbReference type="GO" id="GO:0000338">
    <property type="term" value="P:protein deneddylation"/>
    <property type="evidence" value="ECO:0007669"/>
    <property type="project" value="TreeGrafter"/>
</dbReference>
<evidence type="ECO:0000256" key="1">
    <source>
        <dbReference type="ARBA" id="ARBA00005234"/>
    </source>
</evidence>
<dbReference type="Pfam" id="PF02902">
    <property type="entry name" value="Peptidase_C48"/>
    <property type="match status" value="1"/>
</dbReference>
<dbReference type="PROSITE" id="PS50600">
    <property type="entry name" value="ULP_PROTEASE"/>
    <property type="match status" value="1"/>
</dbReference>
<sequence length="278" mass="30874">MTSSIKDGDNKILSYHDVVLRRSDLGILRGPHYLNDRLIEFYFAHLASSSGSSGAVFLVPPSISFWLANCSDSQSLREFADPLRLPDRSLVLFTVNDNLDVDVAEGGSHWSLLVYCRETSEFVHHDSCSGINLCHAQRLFRAVSGFVGASEPPQFVEGFTPQQTNGYDCGLYVLAISEVVCNWFVAGGRGCAKRDERWFTAVDKEVDAVAHSTHYSLSLSSKAWPRILTMASSDSYPIYTESVAIKEVLIAKVRGIKQLTFTRWPAQLQLGSVLQFLL</sequence>
<dbReference type="Proteomes" id="UP000734854">
    <property type="component" value="Unassembled WGS sequence"/>
</dbReference>
<dbReference type="InterPro" id="IPR044613">
    <property type="entry name" value="Nep1/2-like"/>
</dbReference>
<dbReference type="GO" id="GO:0008234">
    <property type="term" value="F:cysteine-type peptidase activity"/>
    <property type="evidence" value="ECO:0007669"/>
    <property type="project" value="UniProtKB-KW"/>
</dbReference>
<keyword evidence="4" id="KW-0788">Thiol protease</keyword>
<dbReference type="GO" id="GO:0006508">
    <property type="term" value="P:proteolysis"/>
    <property type="evidence" value="ECO:0007669"/>
    <property type="project" value="UniProtKB-KW"/>
</dbReference>
<dbReference type="InterPro" id="IPR038765">
    <property type="entry name" value="Papain-like_cys_pep_sf"/>
</dbReference>
<dbReference type="AlphaFoldDB" id="A0A8J5L9Q4"/>
<protein>
    <recommendedName>
        <fullName evidence="5">Ubiquitin-like protease family profile domain-containing protein</fullName>
    </recommendedName>
</protein>
<organism evidence="6 7">
    <name type="scientific">Zingiber officinale</name>
    <name type="common">Ginger</name>
    <name type="synonym">Amomum zingiber</name>
    <dbReference type="NCBI Taxonomy" id="94328"/>
    <lineage>
        <taxon>Eukaryota</taxon>
        <taxon>Viridiplantae</taxon>
        <taxon>Streptophyta</taxon>
        <taxon>Embryophyta</taxon>
        <taxon>Tracheophyta</taxon>
        <taxon>Spermatophyta</taxon>
        <taxon>Magnoliopsida</taxon>
        <taxon>Liliopsida</taxon>
        <taxon>Zingiberales</taxon>
        <taxon>Zingiberaceae</taxon>
        <taxon>Zingiber</taxon>
    </lineage>
</organism>
<dbReference type="PANTHER" id="PTHR46468:SF1">
    <property type="entry name" value="SENTRIN-SPECIFIC PROTEASE 8"/>
    <property type="match status" value="1"/>
</dbReference>
<keyword evidence="2" id="KW-0645">Protease</keyword>
<dbReference type="EMBL" id="JACMSC010000006">
    <property type="protein sequence ID" value="KAG6519676.1"/>
    <property type="molecule type" value="Genomic_DNA"/>
</dbReference>
<comment type="similarity">
    <text evidence="1">Belongs to the peptidase C48 family.</text>
</comment>
<reference evidence="6 7" key="1">
    <citation type="submission" date="2020-08" db="EMBL/GenBank/DDBJ databases">
        <title>Plant Genome Project.</title>
        <authorList>
            <person name="Zhang R.-G."/>
        </authorList>
    </citation>
    <scope>NUCLEOTIDE SEQUENCE [LARGE SCALE GENOMIC DNA]</scope>
    <source>
        <tissue evidence="6">Rhizome</tissue>
    </source>
</reference>
<evidence type="ECO:0000256" key="4">
    <source>
        <dbReference type="ARBA" id="ARBA00022807"/>
    </source>
</evidence>
<dbReference type="SUPFAM" id="SSF54001">
    <property type="entry name" value="Cysteine proteinases"/>
    <property type="match status" value="1"/>
</dbReference>